<evidence type="ECO:0000256" key="1">
    <source>
        <dbReference type="SAM" id="MobiDB-lite"/>
    </source>
</evidence>
<gene>
    <name evidence="2" type="ORF">IPOD504_LOCUS1502</name>
</gene>
<dbReference type="EMBL" id="OW152822">
    <property type="protein sequence ID" value="CAH2038200.1"/>
    <property type="molecule type" value="Genomic_DNA"/>
</dbReference>
<reference evidence="2" key="1">
    <citation type="submission" date="2022-03" db="EMBL/GenBank/DDBJ databases">
        <authorList>
            <person name="Martin H S."/>
        </authorList>
    </citation>
    <scope>NUCLEOTIDE SEQUENCE</scope>
</reference>
<evidence type="ECO:0000313" key="2">
    <source>
        <dbReference type="EMBL" id="CAH2038200.1"/>
    </source>
</evidence>
<feature type="non-terminal residue" evidence="2">
    <location>
        <position position="93"/>
    </location>
</feature>
<organism evidence="2 3">
    <name type="scientific">Iphiclides podalirius</name>
    <name type="common">scarce swallowtail</name>
    <dbReference type="NCBI Taxonomy" id="110791"/>
    <lineage>
        <taxon>Eukaryota</taxon>
        <taxon>Metazoa</taxon>
        <taxon>Ecdysozoa</taxon>
        <taxon>Arthropoda</taxon>
        <taxon>Hexapoda</taxon>
        <taxon>Insecta</taxon>
        <taxon>Pterygota</taxon>
        <taxon>Neoptera</taxon>
        <taxon>Endopterygota</taxon>
        <taxon>Lepidoptera</taxon>
        <taxon>Glossata</taxon>
        <taxon>Ditrysia</taxon>
        <taxon>Papilionoidea</taxon>
        <taxon>Papilionidae</taxon>
        <taxon>Papilioninae</taxon>
        <taxon>Iphiclides</taxon>
    </lineage>
</organism>
<name>A0ABN8HSM1_9NEOP</name>
<accession>A0ABN8HSM1</accession>
<proteinExistence type="predicted"/>
<sequence>MAKSRKTPSKDRALHSHIATRTYRGARSTPLTFATGPSAAAAARTLTESAVRTPPRAVSGSRGRAPWPDAAHLLTKCSCADISRVLRRSHLGE</sequence>
<evidence type="ECO:0000313" key="3">
    <source>
        <dbReference type="Proteomes" id="UP000837857"/>
    </source>
</evidence>
<protein>
    <submittedName>
        <fullName evidence="2">Uncharacterized protein</fullName>
    </submittedName>
</protein>
<keyword evidence="3" id="KW-1185">Reference proteome</keyword>
<feature type="region of interest" description="Disordered" evidence="1">
    <location>
        <begin position="1"/>
        <end position="32"/>
    </location>
</feature>
<dbReference type="Proteomes" id="UP000837857">
    <property type="component" value="Chromosome 10"/>
</dbReference>
<feature type="region of interest" description="Disordered" evidence="1">
    <location>
        <begin position="45"/>
        <end position="65"/>
    </location>
</feature>